<name>A0AAD4ZF85_PRUDU</name>
<gene>
    <name evidence="1" type="ORF">L3X38_011247</name>
</gene>
<dbReference type="AlphaFoldDB" id="A0AAD4ZF85"/>
<organism evidence="1 2">
    <name type="scientific">Prunus dulcis</name>
    <name type="common">Almond</name>
    <name type="synonym">Amygdalus dulcis</name>
    <dbReference type="NCBI Taxonomy" id="3755"/>
    <lineage>
        <taxon>Eukaryota</taxon>
        <taxon>Viridiplantae</taxon>
        <taxon>Streptophyta</taxon>
        <taxon>Embryophyta</taxon>
        <taxon>Tracheophyta</taxon>
        <taxon>Spermatophyta</taxon>
        <taxon>Magnoliopsida</taxon>
        <taxon>eudicotyledons</taxon>
        <taxon>Gunneridae</taxon>
        <taxon>Pentapetalae</taxon>
        <taxon>rosids</taxon>
        <taxon>fabids</taxon>
        <taxon>Rosales</taxon>
        <taxon>Rosaceae</taxon>
        <taxon>Amygdaloideae</taxon>
        <taxon>Amygdaleae</taxon>
        <taxon>Prunus</taxon>
    </lineage>
</organism>
<dbReference type="Proteomes" id="UP001054821">
    <property type="component" value="Chromosome 2"/>
</dbReference>
<sequence>MERKCSSMGWSGREGMGMGLWVASGSWLGLCVVGGDEVVKLWVGGGYGVAVGMKVGMEVVNVEPFQTDKSLRILSIVGETC</sequence>
<reference evidence="1 2" key="1">
    <citation type="journal article" date="2022" name="G3 (Bethesda)">
        <title>Whole-genome sequence and methylome profiling of the almond [Prunus dulcis (Mill.) D.A. Webb] cultivar 'Nonpareil'.</title>
        <authorList>
            <person name="D'Amico-Willman K.M."/>
            <person name="Ouma W.Z."/>
            <person name="Meulia T."/>
            <person name="Sideli G.M."/>
            <person name="Gradziel T.M."/>
            <person name="Fresnedo-Ramirez J."/>
        </authorList>
    </citation>
    <scope>NUCLEOTIDE SEQUENCE [LARGE SCALE GENOMIC DNA]</scope>
    <source>
        <strain evidence="1">Clone GOH B32 T37-40</strain>
    </source>
</reference>
<comment type="caution">
    <text evidence="1">The sequence shown here is derived from an EMBL/GenBank/DDBJ whole genome shotgun (WGS) entry which is preliminary data.</text>
</comment>
<evidence type="ECO:0000313" key="2">
    <source>
        <dbReference type="Proteomes" id="UP001054821"/>
    </source>
</evidence>
<keyword evidence="2" id="KW-1185">Reference proteome</keyword>
<evidence type="ECO:0000313" key="1">
    <source>
        <dbReference type="EMBL" id="KAI5343371.1"/>
    </source>
</evidence>
<protein>
    <submittedName>
        <fullName evidence="1">Uncharacterized protein</fullName>
    </submittedName>
</protein>
<dbReference type="EMBL" id="JAJFAZ020000002">
    <property type="protein sequence ID" value="KAI5343371.1"/>
    <property type="molecule type" value="Genomic_DNA"/>
</dbReference>
<accession>A0AAD4ZF85</accession>
<proteinExistence type="predicted"/>